<dbReference type="AlphaFoldDB" id="A0A4D7C1V7"/>
<evidence type="ECO:0000313" key="3">
    <source>
        <dbReference type="Proteomes" id="UP000298714"/>
    </source>
</evidence>
<name>A0A4D7C1V7_9SPHN</name>
<feature type="region of interest" description="Disordered" evidence="1">
    <location>
        <begin position="1"/>
        <end position="21"/>
    </location>
</feature>
<dbReference type="KEGG" id="hgn:E6W36_09625"/>
<accession>A0A4D7C1V7</accession>
<organism evidence="2 3">
    <name type="scientific">Hankyongella ginsenosidimutans</name>
    <dbReference type="NCBI Taxonomy" id="1763828"/>
    <lineage>
        <taxon>Bacteria</taxon>
        <taxon>Pseudomonadati</taxon>
        <taxon>Pseudomonadota</taxon>
        <taxon>Alphaproteobacteria</taxon>
        <taxon>Sphingomonadales</taxon>
        <taxon>Sphingomonadaceae</taxon>
        <taxon>Hankyongella</taxon>
    </lineage>
</organism>
<sequence length="68" mass="7453">MAMYIQGQRRRRPGVTATRPRHEFAADSREAEAAAQLLIRGKALSGDRAGPEPPCAACQTLCRLSWEA</sequence>
<dbReference type="RefSeq" id="WP_222872517.1">
    <property type="nucleotide sequence ID" value="NZ_CP039704.1"/>
</dbReference>
<keyword evidence="3" id="KW-1185">Reference proteome</keyword>
<evidence type="ECO:0000256" key="1">
    <source>
        <dbReference type="SAM" id="MobiDB-lite"/>
    </source>
</evidence>
<evidence type="ECO:0000313" key="2">
    <source>
        <dbReference type="EMBL" id="QCI79694.1"/>
    </source>
</evidence>
<gene>
    <name evidence="2" type="ORF">E6W36_09625</name>
</gene>
<proteinExistence type="predicted"/>
<dbReference type="EMBL" id="CP039704">
    <property type="protein sequence ID" value="QCI79694.1"/>
    <property type="molecule type" value="Genomic_DNA"/>
</dbReference>
<dbReference type="Proteomes" id="UP000298714">
    <property type="component" value="Chromosome"/>
</dbReference>
<protein>
    <submittedName>
        <fullName evidence="2">Uncharacterized protein</fullName>
    </submittedName>
</protein>
<reference evidence="3" key="1">
    <citation type="submission" date="2019-04" db="EMBL/GenBank/DDBJ databases">
        <title>Complete genome sequence of Sphingomonas sp. W1-2-3.</title>
        <authorList>
            <person name="Im W.T."/>
        </authorList>
    </citation>
    <scope>NUCLEOTIDE SEQUENCE [LARGE SCALE GENOMIC DNA]</scope>
    <source>
        <strain evidence="3">W1-2-3</strain>
    </source>
</reference>